<evidence type="ECO:0000256" key="1">
    <source>
        <dbReference type="ARBA" id="ARBA00001957"/>
    </source>
</evidence>
<dbReference type="Pfam" id="PF21089">
    <property type="entry name" value="PKS_DH_N"/>
    <property type="match status" value="1"/>
</dbReference>
<protein>
    <recommendedName>
        <fullName evidence="15">Polyketide synthase</fullName>
    </recommendedName>
</protein>
<evidence type="ECO:0000256" key="8">
    <source>
        <dbReference type="ARBA" id="ARBA00023315"/>
    </source>
</evidence>
<dbReference type="InterPro" id="IPR016036">
    <property type="entry name" value="Malonyl_transacylase_ACP-bd"/>
</dbReference>
<dbReference type="PROSITE" id="PS52019">
    <property type="entry name" value="PKS_MFAS_DH"/>
    <property type="match status" value="1"/>
</dbReference>
<dbReference type="Pfam" id="PF08659">
    <property type="entry name" value="KR"/>
    <property type="match status" value="1"/>
</dbReference>
<dbReference type="GO" id="GO:0004315">
    <property type="term" value="F:3-oxoacyl-[acyl-carrier-protein] synthase activity"/>
    <property type="evidence" value="ECO:0007669"/>
    <property type="project" value="InterPro"/>
</dbReference>
<evidence type="ECO:0000256" key="9">
    <source>
        <dbReference type="PROSITE-ProRule" id="PRU01363"/>
    </source>
</evidence>
<dbReference type="InterPro" id="IPR016035">
    <property type="entry name" value="Acyl_Trfase/lysoPLipase"/>
</dbReference>
<feature type="region of interest" description="N-terminal hotdog fold" evidence="9">
    <location>
        <begin position="921"/>
        <end position="1042"/>
    </location>
</feature>
<proteinExistence type="predicted"/>
<dbReference type="PROSITE" id="PS00012">
    <property type="entry name" value="PHOSPHOPANTETHEINE"/>
    <property type="match status" value="1"/>
</dbReference>
<dbReference type="GO" id="GO:0031177">
    <property type="term" value="F:phosphopantetheine binding"/>
    <property type="evidence" value="ECO:0007669"/>
    <property type="project" value="InterPro"/>
</dbReference>
<dbReference type="PANTHER" id="PTHR43775:SF51">
    <property type="entry name" value="INACTIVE PHENOLPHTHIOCEROL SYNTHESIS POLYKETIDE SYNTHASE TYPE I PKS1-RELATED"/>
    <property type="match status" value="1"/>
</dbReference>
<dbReference type="InterPro" id="IPR036291">
    <property type="entry name" value="NAD(P)-bd_dom_sf"/>
</dbReference>
<dbReference type="Pfam" id="PF22953">
    <property type="entry name" value="SpnB_Rossmann"/>
    <property type="match status" value="1"/>
</dbReference>
<dbReference type="PANTHER" id="PTHR43775">
    <property type="entry name" value="FATTY ACID SYNTHASE"/>
    <property type="match status" value="1"/>
</dbReference>
<dbReference type="InterPro" id="IPR015083">
    <property type="entry name" value="NorB/c/GfsB-D-like_docking"/>
</dbReference>
<dbReference type="GO" id="GO:0004312">
    <property type="term" value="F:fatty acid synthase activity"/>
    <property type="evidence" value="ECO:0007669"/>
    <property type="project" value="TreeGrafter"/>
</dbReference>
<dbReference type="Gene3D" id="3.40.50.1820">
    <property type="entry name" value="alpha/beta hydrolase"/>
    <property type="match status" value="1"/>
</dbReference>
<dbReference type="InterPro" id="IPR057326">
    <property type="entry name" value="KR_dom"/>
</dbReference>
<comment type="cofactor">
    <cofactor evidence="1">
        <name>pantetheine 4'-phosphate</name>
        <dbReference type="ChEBI" id="CHEBI:47942"/>
    </cofactor>
</comment>
<dbReference type="SUPFAM" id="SSF53474">
    <property type="entry name" value="alpha/beta-Hydrolases"/>
    <property type="match status" value="1"/>
</dbReference>
<dbReference type="SUPFAM" id="SSF53901">
    <property type="entry name" value="Thiolase-like"/>
    <property type="match status" value="1"/>
</dbReference>
<dbReference type="InterPro" id="IPR014031">
    <property type="entry name" value="Ketoacyl_synth_C"/>
</dbReference>
<dbReference type="InterPro" id="IPR036736">
    <property type="entry name" value="ACP-like_sf"/>
</dbReference>
<feature type="domain" description="PKS/mFAS DH" evidence="12">
    <location>
        <begin position="921"/>
        <end position="1232"/>
    </location>
</feature>
<dbReference type="InterPro" id="IPR049900">
    <property type="entry name" value="PKS_mFAS_DH"/>
</dbReference>
<evidence type="ECO:0000313" key="13">
    <source>
        <dbReference type="EMBL" id="GGT92133.1"/>
    </source>
</evidence>
<keyword evidence="6" id="KW-0045">Antibiotic biosynthesis</keyword>
<dbReference type="Pfam" id="PF00109">
    <property type="entry name" value="ketoacyl-synt"/>
    <property type="match status" value="1"/>
</dbReference>
<dbReference type="GO" id="GO:0006633">
    <property type="term" value="P:fatty acid biosynthetic process"/>
    <property type="evidence" value="ECO:0007669"/>
    <property type="project" value="InterPro"/>
</dbReference>
<dbReference type="CDD" id="cd08956">
    <property type="entry name" value="KR_3_FAS_SDR_x"/>
    <property type="match status" value="1"/>
</dbReference>
<dbReference type="InterPro" id="IPR020802">
    <property type="entry name" value="TesA-like"/>
</dbReference>
<dbReference type="Gene3D" id="1.10.1200.10">
    <property type="entry name" value="ACP-like"/>
    <property type="match status" value="1"/>
</dbReference>
<dbReference type="SUPFAM" id="SSF55048">
    <property type="entry name" value="Probable ACP-binding domain of malonyl-CoA ACP transacylase"/>
    <property type="match status" value="1"/>
</dbReference>
<evidence type="ECO:0000256" key="2">
    <source>
        <dbReference type="ARBA" id="ARBA00004792"/>
    </source>
</evidence>
<dbReference type="Pfam" id="PF14765">
    <property type="entry name" value="PS-DH"/>
    <property type="match status" value="1"/>
</dbReference>
<dbReference type="InterPro" id="IPR018201">
    <property type="entry name" value="Ketoacyl_synth_AS"/>
</dbReference>
<keyword evidence="4" id="KW-0597">Phosphoprotein</keyword>
<dbReference type="SUPFAM" id="SSF47336">
    <property type="entry name" value="ACP-like"/>
    <property type="match status" value="1"/>
</dbReference>
<dbReference type="Pfam" id="PF00550">
    <property type="entry name" value="PP-binding"/>
    <property type="match status" value="1"/>
</dbReference>
<dbReference type="SMART" id="SM00823">
    <property type="entry name" value="PKS_PP"/>
    <property type="match status" value="1"/>
</dbReference>
<comment type="pathway">
    <text evidence="2">Antibiotic biosynthesis.</text>
</comment>
<dbReference type="SMART" id="SM00826">
    <property type="entry name" value="PKS_DH"/>
    <property type="match status" value="1"/>
</dbReference>
<dbReference type="InterPro" id="IPR014043">
    <property type="entry name" value="Acyl_transferase_dom"/>
</dbReference>
<dbReference type="Pfam" id="PF00698">
    <property type="entry name" value="Acyl_transf_1"/>
    <property type="match status" value="1"/>
</dbReference>
<reference evidence="13" key="1">
    <citation type="journal article" date="2014" name="Int. J. Syst. Evol. Microbiol.">
        <title>Complete genome sequence of Corynebacterium casei LMG S-19264T (=DSM 44701T), isolated from a smear-ripened cheese.</title>
        <authorList>
            <consortium name="US DOE Joint Genome Institute (JGI-PGF)"/>
            <person name="Walter F."/>
            <person name="Albersmeier A."/>
            <person name="Kalinowski J."/>
            <person name="Ruckert C."/>
        </authorList>
    </citation>
    <scope>NUCLEOTIDE SEQUENCE</scope>
    <source>
        <strain evidence="13">JCM 4125</strain>
    </source>
</reference>
<dbReference type="SMART" id="SM00822">
    <property type="entry name" value="PKS_KR"/>
    <property type="match status" value="1"/>
</dbReference>
<dbReference type="InterPro" id="IPR006162">
    <property type="entry name" value="Ppantetheine_attach_site"/>
</dbReference>
<comment type="caution">
    <text evidence="13">The sequence shown here is derived from an EMBL/GenBank/DDBJ whole genome shotgun (WGS) entry which is preliminary data.</text>
</comment>
<evidence type="ECO:0000259" key="12">
    <source>
        <dbReference type="PROSITE" id="PS52019"/>
    </source>
</evidence>
<feature type="domain" description="Carrier" evidence="10">
    <location>
        <begin position="1644"/>
        <end position="1719"/>
    </location>
</feature>
<gene>
    <name evidence="13" type="ORF">GCM10010226_82660</name>
</gene>
<dbReference type="Pfam" id="PF02801">
    <property type="entry name" value="Ketoacyl-synt_C"/>
    <property type="match status" value="1"/>
</dbReference>
<keyword evidence="5" id="KW-0808">Transferase</keyword>
<feature type="region of interest" description="C-terminal hotdog fold" evidence="9">
    <location>
        <begin position="1054"/>
        <end position="1232"/>
    </location>
</feature>
<evidence type="ECO:0000256" key="3">
    <source>
        <dbReference type="ARBA" id="ARBA00022450"/>
    </source>
</evidence>
<dbReference type="InterPro" id="IPR001031">
    <property type="entry name" value="Thioesterase"/>
</dbReference>
<dbReference type="FunFam" id="3.40.47.10:FF:000019">
    <property type="entry name" value="Polyketide synthase type I"/>
    <property type="match status" value="1"/>
</dbReference>
<dbReference type="SMART" id="SM00824">
    <property type="entry name" value="PKS_TE"/>
    <property type="match status" value="1"/>
</dbReference>
<dbReference type="InterPro" id="IPR009081">
    <property type="entry name" value="PP-bd_ACP"/>
</dbReference>
<evidence type="ECO:0000256" key="7">
    <source>
        <dbReference type="ARBA" id="ARBA00023268"/>
    </source>
</evidence>
<evidence type="ECO:0008006" key="15">
    <source>
        <dbReference type="Google" id="ProtNLM"/>
    </source>
</evidence>
<keyword evidence="14" id="KW-1185">Reference proteome</keyword>
<organism evidence="13 14">
    <name type="scientific">Streptomyces phaeofaciens</name>
    <dbReference type="NCBI Taxonomy" id="68254"/>
    <lineage>
        <taxon>Bacteria</taxon>
        <taxon>Bacillati</taxon>
        <taxon>Actinomycetota</taxon>
        <taxon>Actinomycetes</taxon>
        <taxon>Kitasatosporales</taxon>
        <taxon>Streptomycetaceae</taxon>
        <taxon>Streptomyces</taxon>
    </lineage>
</organism>
<dbReference type="EMBL" id="BMSA01000040">
    <property type="protein sequence ID" value="GGT92133.1"/>
    <property type="molecule type" value="Genomic_DNA"/>
</dbReference>
<dbReference type="Pfam" id="PF08990">
    <property type="entry name" value="Docking"/>
    <property type="match status" value="1"/>
</dbReference>
<dbReference type="InterPro" id="IPR049551">
    <property type="entry name" value="PKS_DH_C"/>
</dbReference>
<sequence length="2025" mass="212470">MTDEKMLSYLTRATAELERTRRRVAELEAGNDDRIAIVGLGCRYPGADGPAALWDLVASGRDSIGGFPANRGWNPEVVRQAPPHGGFLDTATDFDAEFFGISPREARAMDPQQRLILETAWETLEDAGLPVTDLAGTAVGVFTGAYLLGHPQLLHAAGDQVRGHVLTGSQTSVISGRVSYALDFDGPSVTVDTACSSSLVAIHLAVQALRAGDCDLALAGGVSVLATPDIFLELAAQGTLAPDGRCKAFADAADGTGWSEGVGLVLLERLPDALDRGHDVLAVVRGSAVNSDGASNGLSAPNGLSQQRVIRRALADSGLTAADVDAVEAHGTGTRLGDPIEAQAILATYGTDRPADRPVLIGSLKSNIGHTQAAAGVGGVIKIVQALRHQLLPATLHIDRPSSRIDWSRGHAQVLTAPTPWPVSERVRRAAVSSFGVSGTNAHLILEGPEVLGDLPPSDSAPPAVPASFTTWVFSARTERAVAAYADRLRGLASSANLSDVSWSLAAHRAPLPYRAVVSGTDRAAIVGGVEAVARREPAAGIVQGKVHPEPRVAFVLPGQGGQWVGMATELAAQEPAFAAALRVAADALRPLVSWSLTDVLTDPEALTRPEVLQPVLWAVGVSLAELYRSYGVEPAAVIGHSQGEIAAACIAGALSWSQGALVITRRSAIASELVADRGALVAVAAGAAETEKLLASVGGGLAISVINGPAAVVVGGERDALRELVARCTARGIETHEIANSFASHTAAMDVLREPLGSGSGLPTPSYAGAGLPIYSTVTGAAANAHTFGADYWFRNFRSTVQFEKAVRAALADRCTAFLELSAHPVLQSPLHEILEDSLAESPLVTHALRRDDGGTRRFRESLAALFVHGVPVTWTAAFATGSPRRAALPTYSFERRRFWPTPSRGTTGETPVYLPTDGHPFVDAVLPLAATGGMMVLGRFSLDRYPWLADHVIRGHPVLPAAVLLELTAYLGRRVGAEHISELTLHRPVILPRDTAAHFQITVGGADATGQRELAVFVDVGEGEWVEHASGSLRPTGTSGSAAPVTEMVAPRSEVDVSAFYDRLSGVGIEYGPAFRGLVSARITAGGAQVTAEVRLPGDVPMEGFLIPPPALDSALQTVLLTDAVTSRLAFTFSDVRVHRAAGSKVQVSSSADTHGVSVRLTDAEGVALLSIATVGLRPLPEVGLDAVPTDLAMLRVGWMPLPASTVPAGDPLPLLSDVRSAARTSQDARKAIALQVPSSQATDPGTIHQTVIWAAEQLRVFLNDDRLATGRLIVCTRGAVAVGENEPVDPAGAAVCGFLRSAQRENPGRIALVDLDPAEPLMPTLSVDFGHEQVAVRAGTVLVPRLERLQSAGSEQARTIEPGGTILITGGMGGLGTLVARHLAARYGVRHLLLTGRRGGSVPGSADIAADLTGLGCTATFAAVDVADRDALADLLASIPPDRPLTGVVHLAGVVDDGLAAGLSPAQIDRVLSPKVDGLCNLDELTRERPLSLFTVFSSVTGTIGGAGNANYAAANAYMDALIRRRRHDGLPGNALAWGPWGVDSGIAAKLSAADRRRLERIGMQPLTGEDGMHLLDQALTADLDNVVLTRLDLNALQSADERPEILAGLIQETRHHDHRSSDHRDETQRLLALPADDRGPALTALIARHAAIILAHPDDSAITGTHAFKDLGFDSLTALELRTRLKRATGLALPATMLFDHTTIADLANHLARCLATTTQPPAPKEETTATPDAFKTPRSLTELITEIGLSSVAEQQVAVAYKITLAGADLRPMATDAAEFRGRIPVHELSPATGREPLICICPVVSLTSPDAYLRLALELTGRRQVIAVVPPGFGAGEALPANIGVLSTALADAVLAHLGDRPYALAGLSSGGAVAHELARETAARGRPATGVILLDTYRMNDPVVHAMENALATALVGRHRGDGFTFENLTAGAWYVKHLFYHWTPAEITVPSLLAQATEPMTPAEGENWRSDLEPISATVDLPGNHFTILEDNHVKVAATAIDEWLVKVVNGPPEKME</sequence>
<dbReference type="PROSITE" id="PS00606">
    <property type="entry name" value="KS3_1"/>
    <property type="match status" value="1"/>
</dbReference>
<keyword evidence="8" id="KW-0012">Acyltransferase</keyword>
<dbReference type="Pfam" id="PF00975">
    <property type="entry name" value="Thioesterase"/>
    <property type="match status" value="1"/>
</dbReference>
<dbReference type="InterPro" id="IPR055123">
    <property type="entry name" value="SpnB-like_Rossmann"/>
</dbReference>
<name>A0A918HPH0_9ACTN</name>
<dbReference type="InterPro" id="IPR001227">
    <property type="entry name" value="Ac_transferase_dom_sf"/>
</dbReference>
<dbReference type="InterPro" id="IPR049552">
    <property type="entry name" value="PKS_DH_N"/>
</dbReference>
<keyword evidence="3" id="KW-0596">Phosphopantetheine</keyword>
<evidence type="ECO:0000259" key="10">
    <source>
        <dbReference type="PROSITE" id="PS50075"/>
    </source>
</evidence>
<dbReference type="InterPro" id="IPR050091">
    <property type="entry name" value="PKS_NRPS_Biosynth_Enz"/>
</dbReference>
<dbReference type="Proteomes" id="UP000646776">
    <property type="component" value="Unassembled WGS sequence"/>
</dbReference>
<dbReference type="Gene3D" id="3.30.70.3290">
    <property type="match status" value="1"/>
</dbReference>
<dbReference type="Pfam" id="PF16197">
    <property type="entry name" value="KAsynt_C_assoc"/>
    <property type="match status" value="1"/>
</dbReference>
<dbReference type="Gene3D" id="3.10.129.110">
    <property type="entry name" value="Polyketide synthase dehydratase"/>
    <property type="match status" value="1"/>
</dbReference>
<dbReference type="RefSeq" id="WP_189717770.1">
    <property type="nucleotide sequence ID" value="NZ_BMSA01000040.1"/>
</dbReference>
<dbReference type="SUPFAM" id="SSF52151">
    <property type="entry name" value="FabD/lysophospholipase-like"/>
    <property type="match status" value="1"/>
</dbReference>
<evidence type="ECO:0000313" key="14">
    <source>
        <dbReference type="Proteomes" id="UP000646776"/>
    </source>
</evidence>
<dbReference type="Gene3D" id="3.40.47.10">
    <property type="match status" value="1"/>
</dbReference>
<dbReference type="PROSITE" id="PS50075">
    <property type="entry name" value="CARRIER"/>
    <property type="match status" value="1"/>
</dbReference>
<evidence type="ECO:0000256" key="6">
    <source>
        <dbReference type="ARBA" id="ARBA00023194"/>
    </source>
</evidence>
<dbReference type="InterPro" id="IPR020806">
    <property type="entry name" value="PKS_PP-bd"/>
</dbReference>
<dbReference type="InterPro" id="IPR020841">
    <property type="entry name" value="PKS_Beta-ketoAc_synthase_dom"/>
</dbReference>
<keyword evidence="7" id="KW-0511">Multifunctional enzyme</keyword>
<dbReference type="InterPro" id="IPR013968">
    <property type="entry name" value="PKS_KR"/>
</dbReference>
<dbReference type="InterPro" id="IPR016039">
    <property type="entry name" value="Thiolase-like"/>
</dbReference>
<dbReference type="InterPro" id="IPR020807">
    <property type="entry name" value="PKS_DH"/>
</dbReference>
<dbReference type="CDD" id="cd00833">
    <property type="entry name" value="PKS"/>
    <property type="match status" value="1"/>
</dbReference>
<dbReference type="InterPro" id="IPR042104">
    <property type="entry name" value="PKS_dehydratase_sf"/>
</dbReference>
<dbReference type="InterPro" id="IPR032821">
    <property type="entry name" value="PKS_assoc"/>
</dbReference>
<evidence type="ECO:0000259" key="11">
    <source>
        <dbReference type="PROSITE" id="PS52004"/>
    </source>
</evidence>
<dbReference type="SMART" id="SM01294">
    <property type="entry name" value="PKS_PP_betabranch"/>
    <property type="match status" value="1"/>
</dbReference>
<feature type="active site" description="Proton donor; for dehydratase activity" evidence="9">
    <location>
        <position position="1115"/>
    </location>
</feature>
<dbReference type="PROSITE" id="PS52004">
    <property type="entry name" value="KS3_2"/>
    <property type="match status" value="1"/>
</dbReference>
<dbReference type="InterPro" id="IPR029058">
    <property type="entry name" value="AB_hydrolase_fold"/>
</dbReference>
<dbReference type="InterPro" id="IPR014030">
    <property type="entry name" value="Ketoacyl_synth_N"/>
</dbReference>
<reference evidence="13" key="2">
    <citation type="submission" date="2020-09" db="EMBL/GenBank/DDBJ databases">
        <authorList>
            <person name="Sun Q."/>
            <person name="Ohkuma M."/>
        </authorList>
    </citation>
    <scope>NUCLEOTIDE SEQUENCE</scope>
    <source>
        <strain evidence="13">JCM 4125</strain>
    </source>
</reference>
<feature type="active site" description="Proton acceptor; for dehydratase activity" evidence="9">
    <location>
        <position position="953"/>
    </location>
</feature>
<dbReference type="SMART" id="SM00827">
    <property type="entry name" value="PKS_AT"/>
    <property type="match status" value="1"/>
</dbReference>
<dbReference type="GO" id="GO:0033068">
    <property type="term" value="P:macrolide biosynthetic process"/>
    <property type="evidence" value="ECO:0007669"/>
    <property type="project" value="UniProtKB-ARBA"/>
</dbReference>
<dbReference type="Gene3D" id="3.40.366.10">
    <property type="entry name" value="Malonyl-Coenzyme A Acyl Carrier Protein, domain 2"/>
    <property type="match status" value="1"/>
</dbReference>
<dbReference type="Gene3D" id="3.40.50.720">
    <property type="entry name" value="NAD(P)-binding Rossmann-like Domain"/>
    <property type="match status" value="1"/>
</dbReference>
<dbReference type="SUPFAM" id="SSF51735">
    <property type="entry name" value="NAD(P)-binding Rossmann-fold domains"/>
    <property type="match status" value="2"/>
</dbReference>
<dbReference type="SMART" id="SM00825">
    <property type="entry name" value="PKS_KS"/>
    <property type="match status" value="1"/>
</dbReference>
<evidence type="ECO:0000256" key="4">
    <source>
        <dbReference type="ARBA" id="ARBA00022553"/>
    </source>
</evidence>
<accession>A0A918HPH0</accession>
<evidence type="ECO:0000256" key="5">
    <source>
        <dbReference type="ARBA" id="ARBA00022679"/>
    </source>
</evidence>
<feature type="domain" description="Ketosynthase family 3 (KS3)" evidence="11">
    <location>
        <begin position="32"/>
        <end position="448"/>
    </location>
</feature>